<comment type="similarity">
    <text evidence="2">Belongs to the peptidase T1A family.</text>
</comment>
<keyword evidence="1 2" id="KW-0647">Proteasome</keyword>
<dbReference type="EMBL" id="JH370132">
    <property type="protein sequence ID" value="ELA42509.1"/>
    <property type="molecule type" value="Genomic_DNA"/>
</dbReference>
<accession>L2GPG6</accession>
<reference evidence="4" key="1">
    <citation type="submission" date="2011-05" db="EMBL/GenBank/DDBJ databases">
        <title>The genome sequence of Vittaforma corneae strain ATCC 50505.</title>
        <authorList>
            <consortium name="The Broad Institute Genome Sequencing Platform"/>
            <person name="Cuomo C."/>
            <person name="Didier E."/>
            <person name="Bowers L."/>
            <person name="Young S.K."/>
            <person name="Zeng Q."/>
            <person name="Gargeya S."/>
            <person name="Fitzgerald M."/>
            <person name="Haas B."/>
            <person name="Abouelleil A."/>
            <person name="Alvarado L."/>
            <person name="Arachchi H.M."/>
            <person name="Berlin A."/>
            <person name="Chapman S.B."/>
            <person name="Gearin G."/>
            <person name="Goldberg J."/>
            <person name="Griggs A."/>
            <person name="Gujja S."/>
            <person name="Hansen M."/>
            <person name="Heiman D."/>
            <person name="Howarth C."/>
            <person name="Larimer J."/>
            <person name="Lui A."/>
            <person name="MacDonald P.J.P."/>
            <person name="McCowen C."/>
            <person name="Montmayeur A."/>
            <person name="Murphy C."/>
            <person name="Neiman D."/>
            <person name="Pearson M."/>
            <person name="Priest M."/>
            <person name="Roberts A."/>
            <person name="Saif S."/>
            <person name="Shea T."/>
            <person name="Sisk P."/>
            <person name="Stolte C."/>
            <person name="Sykes S."/>
            <person name="Wortman J."/>
            <person name="Nusbaum C."/>
            <person name="Birren B."/>
        </authorList>
    </citation>
    <scope>NUCLEOTIDE SEQUENCE [LARGE SCALE GENOMIC DNA]</scope>
    <source>
        <strain evidence="4">ATCC 50505</strain>
    </source>
</reference>
<dbReference type="GO" id="GO:0019773">
    <property type="term" value="C:proteasome core complex, alpha-subunit complex"/>
    <property type="evidence" value="ECO:0007669"/>
    <property type="project" value="UniProtKB-UniRule"/>
</dbReference>
<dbReference type="STRING" id="993615.L2GPG6"/>
<dbReference type="AlphaFoldDB" id="L2GPG6"/>
<dbReference type="PROSITE" id="PS51475">
    <property type="entry name" value="PROTEASOME_ALPHA_2"/>
    <property type="match status" value="1"/>
</dbReference>
<dbReference type="PANTHER" id="PTHR11599">
    <property type="entry name" value="PROTEASOME SUBUNIT ALPHA/BETA"/>
    <property type="match status" value="1"/>
</dbReference>
<evidence type="ECO:0008006" key="5">
    <source>
        <dbReference type="Google" id="ProtNLM"/>
    </source>
</evidence>
<evidence type="ECO:0000256" key="2">
    <source>
        <dbReference type="PROSITE-ProRule" id="PRU00808"/>
    </source>
</evidence>
<keyword evidence="4" id="KW-1185">Reference proteome</keyword>
<dbReference type="VEuPathDB" id="MicrosporidiaDB:VICG_00608"/>
<dbReference type="Pfam" id="PF00227">
    <property type="entry name" value="Proteasome"/>
    <property type="match status" value="1"/>
</dbReference>
<dbReference type="OMA" id="RECFKVV"/>
<dbReference type="Gene3D" id="3.60.20.10">
    <property type="entry name" value="Glutamine Phosphoribosylpyrophosphate, subunit 1, domain 1"/>
    <property type="match status" value="1"/>
</dbReference>
<dbReference type="HOGENOM" id="CLU_035750_4_3_1"/>
<dbReference type="RefSeq" id="XP_007604060.1">
    <property type="nucleotide sequence ID" value="XM_007603998.1"/>
</dbReference>
<proteinExistence type="inferred from homology"/>
<organism evidence="3 4">
    <name type="scientific">Vittaforma corneae (strain ATCC 50505)</name>
    <name type="common">Microsporidian parasite</name>
    <name type="synonym">Nosema corneum</name>
    <dbReference type="NCBI Taxonomy" id="993615"/>
    <lineage>
        <taxon>Eukaryota</taxon>
        <taxon>Fungi</taxon>
        <taxon>Fungi incertae sedis</taxon>
        <taxon>Microsporidia</taxon>
        <taxon>Nosematidae</taxon>
        <taxon>Vittaforma</taxon>
    </lineage>
</organism>
<sequence>MADKQITGNTFTEEGRLSQAEFAIKNVNDAGTIIGLVCSNGVVLLGINLVKSSSIEKIYKVNDKAYVAVSGIFSDALRLLKFARVKSVSVKEVLGKYPRISVLCDLISQEKQYYTQMVSARPFGVSFLYSGYENDEYVLFSTDPSGTVNRWKACCFGMDSDTISSCLRNEISEINYNLEEGIEKILRIYGKTKEWSTDIAERLEILAFKERNSRMLHHEEIKEIISKIGKETSQ</sequence>
<dbReference type="InterPro" id="IPR029055">
    <property type="entry name" value="Ntn_hydrolases_N"/>
</dbReference>
<dbReference type="InterPro" id="IPR001353">
    <property type="entry name" value="Proteasome_sua/b"/>
</dbReference>
<dbReference type="GO" id="GO:0010499">
    <property type="term" value="P:proteasomal ubiquitin-independent protein catabolic process"/>
    <property type="evidence" value="ECO:0007669"/>
    <property type="project" value="EnsemblFungi"/>
</dbReference>
<evidence type="ECO:0000256" key="1">
    <source>
        <dbReference type="ARBA" id="ARBA00022942"/>
    </source>
</evidence>
<gene>
    <name evidence="3" type="ORF">VICG_00608</name>
</gene>
<dbReference type="GO" id="GO:0034515">
    <property type="term" value="C:proteasome storage granule"/>
    <property type="evidence" value="ECO:0007669"/>
    <property type="project" value="EnsemblFungi"/>
</dbReference>
<dbReference type="GO" id="GO:0043161">
    <property type="term" value="P:proteasome-mediated ubiquitin-dependent protein catabolic process"/>
    <property type="evidence" value="ECO:0007669"/>
    <property type="project" value="EnsemblFungi"/>
</dbReference>
<dbReference type="InterPro" id="IPR050115">
    <property type="entry name" value="Proteasome_alpha"/>
</dbReference>
<dbReference type="OrthoDB" id="431557at2759"/>
<name>L2GPG6_VITCO</name>
<dbReference type="FunCoup" id="L2GPG6">
    <property type="interactions" value="220"/>
</dbReference>
<dbReference type="Proteomes" id="UP000011082">
    <property type="component" value="Unassembled WGS sequence"/>
</dbReference>
<evidence type="ECO:0000313" key="4">
    <source>
        <dbReference type="Proteomes" id="UP000011082"/>
    </source>
</evidence>
<evidence type="ECO:0000313" key="3">
    <source>
        <dbReference type="EMBL" id="ELA42509.1"/>
    </source>
</evidence>
<dbReference type="InParanoid" id="L2GPG6"/>
<dbReference type="GeneID" id="19881325"/>
<dbReference type="GO" id="GO:0080129">
    <property type="term" value="P:proteasome core complex assembly"/>
    <property type="evidence" value="ECO:0007669"/>
    <property type="project" value="EnsemblFungi"/>
</dbReference>
<dbReference type="SUPFAM" id="SSF56235">
    <property type="entry name" value="N-terminal nucleophile aminohydrolases (Ntn hydrolases)"/>
    <property type="match status" value="1"/>
</dbReference>
<protein>
    <recommendedName>
        <fullName evidence="5">Proteasome alpha-type subunits domain-containing protein</fullName>
    </recommendedName>
</protein>
<dbReference type="InterPro" id="IPR023332">
    <property type="entry name" value="Proteasome_alpha-type"/>
</dbReference>